<dbReference type="Gramene" id="ESQ46916">
    <property type="protein sequence ID" value="ESQ46916"/>
    <property type="gene ID" value="EUTSA_v10028067mg"/>
</dbReference>
<sequence length="123" mass="13636">MLPLTCSLKTVRGFLANVKSRLCGKVDDLEVIGEFDVSDEAENSAQPLKKLKLNASSDLLINKKKQLNESVDSTYMNVVLGLIETLCQLSQQLSDDDLDEATVAVSYVAKGGLKVYWLRRSRK</sequence>
<evidence type="ECO:0000313" key="2">
    <source>
        <dbReference type="Proteomes" id="UP000030689"/>
    </source>
</evidence>
<gene>
    <name evidence="1" type="ORF">EUTSA_v10028067mg</name>
</gene>
<accession>V4NKK5</accession>
<keyword evidence="2" id="KW-1185">Reference proteome</keyword>
<dbReference type="AlphaFoldDB" id="V4NKK5"/>
<protein>
    <submittedName>
        <fullName evidence="1">Uncharacterized protein</fullName>
    </submittedName>
</protein>
<dbReference type="eggNOG" id="KOG1987">
    <property type="taxonomic scope" value="Eukaryota"/>
</dbReference>
<reference evidence="1 2" key="1">
    <citation type="journal article" date="2013" name="Front. Plant Sci.">
        <title>The Reference Genome of the Halophytic Plant Eutrema salsugineum.</title>
        <authorList>
            <person name="Yang R."/>
            <person name="Jarvis D.E."/>
            <person name="Chen H."/>
            <person name="Beilstein M.A."/>
            <person name="Grimwood J."/>
            <person name="Jenkins J."/>
            <person name="Shu S."/>
            <person name="Prochnik S."/>
            <person name="Xin M."/>
            <person name="Ma C."/>
            <person name="Schmutz J."/>
            <person name="Wing R.A."/>
            <person name="Mitchell-Olds T."/>
            <person name="Schumaker K.S."/>
            <person name="Wang X."/>
        </authorList>
    </citation>
    <scope>NUCLEOTIDE SEQUENCE [LARGE SCALE GENOMIC DNA]</scope>
</reference>
<dbReference type="Proteomes" id="UP000030689">
    <property type="component" value="Unassembled WGS sequence"/>
</dbReference>
<name>V4NKK5_EUTSA</name>
<organism evidence="1 2">
    <name type="scientific">Eutrema salsugineum</name>
    <name type="common">Saltwater cress</name>
    <name type="synonym">Sisymbrium salsugineum</name>
    <dbReference type="NCBI Taxonomy" id="72664"/>
    <lineage>
        <taxon>Eukaryota</taxon>
        <taxon>Viridiplantae</taxon>
        <taxon>Streptophyta</taxon>
        <taxon>Embryophyta</taxon>
        <taxon>Tracheophyta</taxon>
        <taxon>Spermatophyta</taxon>
        <taxon>Magnoliopsida</taxon>
        <taxon>eudicotyledons</taxon>
        <taxon>Gunneridae</taxon>
        <taxon>Pentapetalae</taxon>
        <taxon>rosids</taxon>
        <taxon>malvids</taxon>
        <taxon>Brassicales</taxon>
        <taxon>Brassicaceae</taxon>
        <taxon>Eutremeae</taxon>
        <taxon>Eutrema</taxon>
    </lineage>
</organism>
<proteinExistence type="predicted"/>
<dbReference type="KEGG" id="eus:EUTSA_v10028067mg"/>
<evidence type="ECO:0000313" key="1">
    <source>
        <dbReference type="EMBL" id="ESQ46916.1"/>
    </source>
</evidence>
<dbReference type="EMBL" id="KI517416">
    <property type="protein sequence ID" value="ESQ46916.1"/>
    <property type="molecule type" value="Genomic_DNA"/>
</dbReference>